<feature type="transmembrane region" description="Helical" evidence="2">
    <location>
        <begin position="621"/>
        <end position="642"/>
    </location>
</feature>
<feature type="transmembrane region" description="Helical" evidence="2">
    <location>
        <begin position="193"/>
        <end position="217"/>
    </location>
</feature>
<feature type="transmembrane region" description="Helical" evidence="2">
    <location>
        <begin position="314"/>
        <end position="334"/>
    </location>
</feature>
<feature type="compositionally biased region" description="Low complexity" evidence="1">
    <location>
        <begin position="1"/>
        <end position="19"/>
    </location>
</feature>
<dbReference type="KEGG" id="ahg:AHOG_25545"/>
<feature type="transmembrane region" description="Helical" evidence="2">
    <location>
        <begin position="454"/>
        <end position="475"/>
    </location>
</feature>
<sequence length="686" mass="67814">MPYSSVAASGPSPAAGPAGTRPLPTHRRRPAITVTSFGAHAPLASVGAVNARTGSIAGGSSGEPARPAARRAPRDGGSSSTTLPDDDSRLWIAIAVAGGGALLATLAPLTGLTTPASAPGFASWPLTALIHLLPATLAALFAVRGRPGVAVGLLIASALVAPGRALADGVLLVDAASAVRPELIRLATLEPTGPGLGAVLLVVAHLAALSAGVIAYVGSRVDAGPSHGIAFGAVPGPGLDTGSSAASADSDDVERLSGIPDRAAPVQAGRRQGTAITALFVIVAACLGLAGAPFSSEDPYLLSKAVLDADGLVLGGWVAAFLGLVVSTLLATAARDTDGDRALGGLLGTALLVFALAAPSVAAGLFAAELKTTAGPVFALVAAFVLALLALRITPRPSSRTTAEGVDEVRLPGARRLRRAAGVPALLAGLALAGGAVLPGLAPTDRLTAAPVNHQAGLLVPAAVLLILFGVGLLVSVSSTVARPALVVGWLAAPMVAAVSLDVVFAANQLVGAGLGAGAWLVMAAVPLAGAGGFLAWTAGAVEREDVDLSEWPADLPSVIPAAMVALWALGAFALPVLESEELRPAGILSNFQIASWSQVLGLLGVVVAVALAPRSRPAQAAGLFLGAAALLLLRVLEYPLTSDRVADAAPGPGLWLGLCGVAVSAVGAGVVFRATRRSADPTPRD</sequence>
<feature type="transmembrane region" description="Helical" evidence="2">
    <location>
        <begin position="374"/>
        <end position="391"/>
    </location>
</feature>
<feature type="transmembrane region" description="Helical" evidence="2">
    <location>
        <begin position="519"/>
        <end position="542"/>
    </location>
</feature>
<evidence type="ECO:0000256" key="2">
    <source>
        <dbReference type="SAM" id="Phobius"/>
    </source>
</evidence>
<feature type="region of interest" description="Disordered" evidence="1">
    <location>
        <begin position="1"/>
        <end position="29"/>
    </location>
</feature>
<gene>
    <name evidence="3" type="ORF">AHOG_25545</name>
</gene>
<protein>
    <submittedName>
        <fullName evidence="3">Uncharacterized protein</fullName>
    </submittedName>
</protein>
<feature type="transmembrane region" description="Helical" evidence="2">
    <location>
        <begin position="554"/>
        <end position="574"/>
    </location>
</feature>
<feature type="transmembrane region" description="Helical" evidence="2">
    <location>
        <begin position="150"/>
        <end position="173"/>
    </location>
</feature>
<evidence type="ECO:0000313" key="4">
    <source>
        <dbReference type="Proteomes" id="UP000204221"/>
    </source>
</evidence>
<feature type="transmembrane region" description="Helical" evidence="2">
    <location>
        <begin position="90"/>
        <end position="109"/>
    </location>
</feature>
<feature type="region of interest" description="Disordered" evidence="1">
    <location>
        <begin position="55"/>
        <end position="84"/>
    </location>
</feature>
<name>A0A221WAD4_9PSEU</name>
<feature type="transmembrane region" description="Helical" evidence="2">
    <location>
        <begin position="420"/>
        <end position="442"/>
    </location>
</feature>
<feature type="transmembrane region" description="Helical" evidence="2">
    <location>
        <begin position="346"/>
        <end position="368"/>
    </location>
</feature>
<keyword evidence="4" id="KW-1185">Reference proteome</keyword>
<keyword evidence="2" id="KW-0472">Membrane</keyword>
<dbReference type="EMBL" id="CP022521">
    <property type="protein sequence ID" value="ASO22714.1"/>
    <property type="molecule type" value="Genomic_DNA"/>
</dbReference>
<keyword evidence="2" id="KW-0812">Transmembrane</keyword>
<feature type="transmembrane region" description="Helical" evidence="2">
    <location>
        <begin position="121"/>
        <end position="143"/>
    </location>
</feature>
<feature type="transmembrane region" description="Helical" evidence="2">
    <location>
        <begin position="275"/>
        <end position="294"/>
    </location>
</feature>
<accession>A0A221WAD4</accession>
<feature type="transmembrane region" description="Helical" evidence="2">
    <location>
        <begin position="487"/>
        <end position="507"/>
    </location>
</feature>
<feature type="transmembrane region" description="Helical" evidence="2">
    <location>
        <begin position="594"/>
        <end position="614"/>
    </location>
</feature>
<evidence type="ECO:0000313" key="3">
    <source>
        <dbReference type="EMBL" id="ASO22714.1"/>
    </source>
</evidence>
<keyword evidence="2" id="KW-1133">Transmembrane helix</keyword>
<evidence type="ECO:0000256" key="1">
    <source>
        <dbReference type="SAM" id="MobiDB-lite"/>
    </source>
</evidence>
<dbReference type="Proteomes" id="UP000204221">
    <property type="component" value="Chromosome"/>
</dbReference>
<organism evidence="3 4">
    <name type="scientific">Actinoalloteichus hoggarensis</name>
    <dbReference type="NCBI Taxonomy" id="1470176"/>
    <lineage>
        <taxon>Bacteria</taxon>
        <taxon>Bacillati</taxon>
        <taxon>Actinomycetota</taxon>
        <taxon>Actinomycetes</taxon>
        <taxon>Pseudonocardiales</taxon>
        <taxon>Pseudonocardiaceae</taxon>
        <taxon>Actinoalloteichus</taxon>
    </lineage>
</organism>
<feature type="transmembrane region" description="Helical" evidence="2">
    <location>
        <begin position="654"/>
        <end position="675"/>
    </location>
</feature>
<proteinExistence type="predicted"/>
<dbReference type="AlphaFoldDB" id="A0A221WAD4"/>
<reference evidence="3 4" key="1">
    <citation type="submission" date="2017-07" db="EMBL/GenBank/DDBJ databases">
        <title>Complete genome sequence of Actinoalloteichus hoggarensis DSM 45943, type strain of Actinoalloteichus hoggarensis.</title>
        <authorList>
            <person name="Ruckert C."/>
            <person name="Nouioui I."/>
            <person name="Willmese J."/>
            <person name="van Wezel G."/>
            <person name="Klenk H.-P."/>
            <person name="Kalinowski J."/>
            <person name="Zotchev S.B."/>
        </authorList>
    </citation>
    <scope>NUCLEOTIDE SEQUENCE [LARGE SCALE GENOMIC DNA]</scope>
    <source>
        <strain evidence="3 4">DSM 45943</strain>
    </source>
</reference>